<reference evidence="2" key="1">
    <citation type="submission" date="2021-06" db="EMBL/GenBank/DDBJ databases">
        <authorList>
            <person name="Hodson N. C."/>
            <person name="Mongue J. A."/>
            <person name="Jaron S. K."/>
        </authorList>
    </citation>
    <scope>NUCLEOTIDE SEQUENCE</scope>
</reference>
<feature type="region of interest" description="Disordered" evidence="1">
    <location>
        <begin position="1"/>
        <end position="82"/>
    </location>
</feature>
<dbReference type="EMBL" id="CAJVCH010571314">
    <property type="protein sequence ID" value="CAG7837184.1"/>
    <property type="molecule type" value="Genomic_DNA"/>
</dbReference>
<name>A0A8J2LQS8_9HEXA</name>
<proteinExistence type="predicted"/>
<comment type="caution">
    <text evidence="2">The sequence shown here is derived from an EMBL/GenBank/DDBJ whole genome shotgun (WGS) entry which is preliminary data.</text>
</comment>
<feature type="compositionally biased region" description="Basic and acidic residues" evidence="1">
    <location>
        <begin position="20"/>
        <end position="49"/>
    </location>
</feature>
<gene>
    <name evidence="2" type="ORF">AFUS01_LOCUS46333</name>
</gene>
<organism evidence="2 3">
    <name type="scientific">Allacma fusca</name>
    <dbReference type="NCBI Taxonomy" id="39272"/>
    <lineage>
        <taxon>Eukaryota</taxon>
        <taxon>Metazoa</taxon>
        <taxon>Ecdysozoa</taxon>
        <taxon>Arthropoda</taxon>
        <taxon>Hexapoda</taxon>
        <taxon>Collembola</taxon>
        <taxon>Symphypleona</taxon>
        <taxon>Sminthuridae</taxon>
        <taxon>Allacma</taxon>
    </lineage>
</organism>
<protein>
    <submittedName>
        <fullName evidence="2">Uncharacterized protein</fullName>
    </submittedName>
</protein>
<evidence type="ECO:0000313" key="3">
    <source>
        <dbReference type="Proteomes" id="UP000708208"/>
    </source>
</evidence>
<evidence type="ECO:0000313" key="2">
    <source>
        <dbReference type="EMBL" id="CAG7837184.1"/>
    </source>
</evidence>
<accession>A0A8J2LQS8</accession>
<dbReference type="AlphaFoldDB" id="A0A8J2LQS8"/>
<sequence length="82" mass="9912">MTNPDHKESLNEVGDEEEVLKDLEDAKKMKPRRPEHTDHVPELKDNRKESKNHRMVLKMRTETSKVKTYPMKRERPTKQWMN</sequence>
<evidence type="ECO:0000256" key="1">
    <source>
        <dbReference type="SAM" id="MobiDB-lite"/>
    </source>
</evidence>
<dbReference type="Proteomes" id="UP000708208">
    <property type="component" value="Unassembled WGS sequence"/>
</dbReference>
<keyword evidence="3" id="KW-1185">Reference proteome</keyword>
<feature type="compositionally biased region" description="Basic and acidic residues" evidence="1">
    <location>
        <begin position="1"/>
        <end position="10"/>
    </location>
</feature>
<feature type="compositionally biased region" description="Basic and acidic residues" evidence="1">
    <location>
        <begin position="59"/>
        <end position="82"/>
    </location>
</feature>